<dbReference type="InterPro" id="IPR036514">
    <property type="entry name" value="SGNH_hydro_sf"/>
</dbReference>
<dbReference type="EMBL" id="JAVHJO010000007">
    <property type="protein sequence ID" value="KAK6538444.1"/>
    <property type="molecule type" value="Genomic_DNA"/>
</dbReference>
<dbReference type="Pfam" id="PF00734">
    <property type="entry name" value="CBM_1"/>
    <property type="match status" value="1"/>
</dbReference>
<dbReference type="InterPro" id="IPR050592">
    <property type="entry name" value="GDSL_lipolytic_enzyme"/>
</dbReference>
<dbReference type="Pfam" id="PF00657">
    <property type="entry name" value="Lipase_GDSL"/>
    <property type="match status" value="1"/>
</dbReference>
<keyword evidence="6" id="KW-1185">Reference proteome</keyword>
<dbReference type="Proteomes" id="UP001365542">
    <property type="component" value="Unassembled WGS sequence"/>
</dbReference>
<organism evidence="5 6">
    <name type="scientific">Orbilia ellipsospora</name>
    <dbReference type="NCBI Taxonomy" id="2528407"/>
    <lineage>
        <taxon>Eukaryota</taxon>
        <taxon>Fungi</taxon>
        <taxon>Dikarya</taxon>
        <taxon>Ascomycota</taxon>
        <taxon>Pezizomycotina</taxon>
        <taxon>Orbiliomycetes</taxon>
        <taxon>Orbiliales</taxon>
        <taxon>Orbiliaceae</taxon>
        <taxon>Orbilia</taxon>
    </lineage>
</organism>
<dbReference type="GO" id="GO:0005975">
    <property type="term" value="P:carbohydrate metabolic process"/>
    <property type="evidence" value="ECO:0007669"/>
    <property type="project" value="InterPro"/>
</dbReference>
<name>A0AAV9X9N6_9PEZI</name>
<dbReference type="InterPro" id="IPR000254">
    <property type="entry name" value="CBD"/>
</dbReference>
<feature type="region of interest" description="Disordered" evidence="2">
    <location>
        <begin position="89"/>
        <end position="133"/>
    </location>
</feature>
<evidence type="ECO:0000313" key="5">
    <source>
        <dbReference type="EMBL" id="KAK6538444.1"/>
    </source>
</evidence>
<dbReference type="PANTHER" id="PTHR45642">
    <property type="entry name" value="GDSL ESTERASE/LIPASE EXL3"/>
    <property type="match status" value="1"/>
</dbReference>
<evidence type="ECO:0000256" key="1">
    <source>
        <dbReference type="ARBA" id="ARBA00022729"/>
    </source>
</evidence>
<dbReference type="CDD" id="cd01846">
    <property type="entry name" value="fatty_acyltransferase_like"/>
    <property type="match status" value="1"/>
</dbReference>
<keyword evidence="1 3" id="KW-0732">Signal</keyword>
<dbReference type="SMART" id="SM00236">
    <property type="entry name" value="fCBD"/>
    <property type="match status" value="1"/>
</dbReference>
<evidence type="ECO:0000256" key="2">
    <source>
        <dbReference type="SAM" id="MobiDB-lite"/>
    </source>
</evidence>
<feature type="signal peptide" evidence="3">
    <location>
        <begin position="1"/>
        <end position="18"/>
    </location>
</feature>
<feature type="chain" id="PRO_5043530320" description="CBM1 domain-containing protein" evidence="3">
    <location>
        <begin position="19"/>
        <end position="401"/>
    </location>
</feature>
<dbReference type="PANTHER" id="PTHR45642:SF139">
    <property type="entry name" value="SGNH HYDROLASE-TYPE ESTERASE DOMAIN-CONTAINING PROTEIN"/>
    <property type="match status" value="1"/>
</dbReference>
<reference evidence="5 6" key="1">
    <citation type="submission" date="2019-10" db="EMBL/GenBank/DDBJ databases">
        <authorList>
            <person name="Palmer J.M."/>
        </authorList>
    </citation>
    <scope>NUCLEOTIDE SEQUENCE [LARGE SCALE GENOMIC DNA]</scope>
    <source>
        <strain evidence="5 6">TWF694</strain>
    </source>
</reference>
<dbReference type="GO" id="GO:0016788">
    <property type="term" value="F:hydrolase activity, acting on ester bonds"/>
    <property type="evidence" value="ECO:0007669"/>
    <property type="project" value="InterPro"/>
</dbReference>
<evidence type="ECO:0000313" key="6">
    <source>
        <dbReference type="Proteomes" id="UP001365542"/>
    </source>
</evidence>
<dbReference type="InterPro" id="IPR035971">
    <property type="entry name" value="CBD_sf"/>
</dbReference>
<gene>
    <name evidence="5" type="ORF">TWF694_010029</name>
</gene>
<evidence type="ECO:0000256" key="3">
    <source>
        <dbReference type="SAM" id="SignalP"/>
    </source>
</evidence>
<dbReference type="InterPro" id="IPR001087">
    <property type="entry name" value="GDSL"/>
</dbReference>
<dbReference type="PROSITE" id="PS51164">
    <property type="entry name" value="CBM1_2"/>
    <property type="match status" value="1"/>
</dbReference>
<sequence>MSLGKAILLAIAFGNAIAQQTGYGQCGGNGWTGPTTCVSGFSCVYQNDWYSQCVPGSGSPTTTTKSTTTSTTTLKTSSTTLKTTTTSVSSSKTTTTSSKTTTTSSKTTTTSTKTTTTSTKTTTTASSSTPSSGSTIQHWFAFGDSYTYTGFNEWGTQPSTSNPLGNPTFPGDTTSGGANYVGLAITTYKKSTLFGYSLGISGATVDPTLAFPTQGRALDAEMTIWISQYSNPATMGVPWTGANALFSMFFGVNDITVTMARTDMDTYTDLILTSLMNQTNTLYNYGARKFMFINCPPVDRLPAVYGNAAIKTNVARWNSRLLTFAANFQSSHPGSSYVVYDTWTDFNTVLDNPTAYGLNSDVVDPNTDQSYFWRDSYHPNVKMHDVMAQSLSALWRSKGWW</sequence>
<comment type="caution">
    <text evidence="5">The sequence shown here is derived from an EMBL/GenBank/DDBJ whole genome shotgun (WGS) entry which is preliminary data.</text>
</comment>
<proteinExistence type="predicted"/>
<protein>
    <recommendedName>
        <fullName evidence="4">CBM1 domain-containing protein</fullName>
    </recommendedName>
</protein>
<feature type="domain" description="CBM1" evidence="4">
    <location>
        <begin position="18"/>
        <end position="54"/>
    </location>
</feature>
<dbReference type="SUPFAM" id="SSF52266">
    <property type="entry name" value="SGNH hydrolase"/>
    <property type="match status" value="1"/>
</dbReference>
<dbReference type="GO" id="GO:0005576">
    <property type="term" value="C:extracellular region"/>
    <property type="evidence" value="ECO:0007669"/>
    <property type="project" value="InterPro"/>
</dbReference>
<dbReference type="Gene3D" id="3.40.50.1110">
    <property type="entry name" value="SGNH hydrolase"/>
    <property type="match status" value="1"/>
</dbReference>
<accession>A0AAV9X9N6</accession>
<dbReference type="AlphaFoldDB" id="A0AAV9X9N6"/>
<evidence type="ECO:0000259" key="4">
    <source>
        <dbReference type="PROSITE" id="PS51164"/>
    </source>
</evidence>
<dbReference type="SUPFAM" id="SSF57180">
    <property type="entry name" value="Cellulose-binding domain"/>
    <property type="match status" value="1"/>
</dbReference>
<dbReference type="GO" id="GO:0030248">
    <property type="term" value="F:cellulose binding"/>
    <property type="evidence" value="ECO:0007669"/>
    <property type="project" value="InterPro"/>
</dbReference>
<dbReference type="PROSITE" id="PS00562">
    <property type="entry name" value="CBM1_1"/>
    <property type="match status" value="1"/>
</dbReference>